<keyword evidence="8 13" id="KW-0067">ATP-binding</keyword>
<evidence type="ECO:0000256" key="1">
    <source>
        <dbReference type="ARBA" id="ARBA00001936"/>
    </source>
</evidence>
<accession>A0A1F6SZW4</accession>
<protein>
    <recommendedName>
        <fullName evidence="5">D-alanine--D-alanine ligase</fullName>
        <ecNumber evidence="5">6.3.2.4</ecNumber>
    </recommendedName>
</protein>
<keyword evidence="6 15" id="KW-0436">Ligase</keyword>
<evidence type="ECO:0000313" key="15">
    <source>
        <dbReference type="EMBL" id="OGI38470.1"/>
    </source>
</evidence>
<organism evidence="15 16">
    <name type="scientific">Candidatus Muproteobacteria bacterium RBG_16_62_13</name>
    <dbReference type="NCBI Taxonomy" id="1817756"/>
    <lineage>
        <taxon>Bacteria</taxon>
        <taxon>Pseudomonadati</taxon>
        <taxon>Pseudomonadota</taxon>
        <taxon>Candidatus Muproteobacteria</taxon>
    </lineage>
</organism>
<sequence length="342" mass="39579">MRKLRVAMLVHWSLIPPEDIQSPNDPRIKKCNTEYDVKTALLKLGHEVRIIGVWDELTPIRKIIEEWKPHICFNLLEDFAGNSALDYYVVSYLEMLKVPYTGCNPRGLLLGRDKALSKKILTYHRIAVPDFMVFPYRQKIGRLRKLPYPMFVKSLIEEGSVGIAQASYVENEEQLRERVAKLHEMTKGDVIAEQYIDGREFYVTLLGNQRLEVFPIRELVFDKVPEGQPKVATYKVKWDDDYRERWGIDYVHARPMPAGMQDKIVRLCKRIYRTLDLSGYARIDLRVDAKGDIYVLEANPNPAVARNDECAASAEKAGLKYEDFIQRLLTLGLAAHSERNHE</sequence>
<dbReference type="Pfam" id="PF07478">
    <property type="entry name" value="Dala_Dala_lig_C"/>
    <property type="match status" value="1"/>
</dbReference>
<dbReference type="PANTHER" id="PTHR23132">
    <property type="entry name" value="D-ALANINE--D-ALANINE LIGASE"/>
    <property type="match status" value="1"/>
</dbReference>
<dbReference type="GO" id="GO:0009252">
    <property type="term" value="P:peptidoglycan biosynthetic process"/>
    <property type="evidence" value="ECO:0007669"/>
    <property type="project" value="UniProtKB-KW"/>
</dbReference>
<evidence type="ECO:0000256" key="13">
    <source>
        <dbReference type="PROSITE-ProRule" id="PRU00409"/>
    </source>
</evidence>
<evidence type="ECO:0000256" key="10">
    <source>
        <dbReference type="ARBA" id="ARBA00022984"/>
    </source>
</evidence>
<comment type="function">
    <text evidence="3">Cell wall formation.</text>
</comment>
<comment type="caution">
    <text evidence="15">The sequence shown here is derived from an EMBL/GenBank/DDBJ whole genome shotgun (WGS) entry which is preliminary data.</text>
</comment>
<evidence type="ECO:0000256" key="5">
    <source>
        <dbReference type="ARBA" id="ARBA00012216"/>
    </source>
</evidence>
<keyword evidence="9" id="KW-0133">Cell shape</keyword>
<evidence type="ECO:0000256" key="8">
    <source>
        <dbReference type="ARBA" id="ARBA00022840"/>
    </source>
</evidence>
<dbReference type="InterPro" id="IPR011761">
    <property type="entry name" value="ATP-grasp"/>
</dbReference>
<evidence type="ECO:0000259" key="14">
    <source>
        <dbReference type="PROSITE" id="PS50975"/>
    </source>
</evidence>
<comment type="catalytic activity">
    <reaction evidence="12">
        <text>2 D-alanine + ATP = D-alanyl-D-alanine + ADP + phosphate + H(+)</text>
        <dbReference type="Rhea" id="RHEA:11224"/>
        <dbReference type="ChEBI" id="CHEBI:15378"/>
        <dbReference type="ChEBI" id="CHEBI:30616"/>
        <dbReference type="ChEBI" id="CHEBI:43474"/>
        <dbReference type="ChEBI" id="CHEBI:57416"/>
        <dbReference type="ChEBI" id="CHEBI:57822"/>
        <dbReference type="ChEBI" id="CHEBI:456216"/>
        <dbReference type="EC" id="6.3.2.4"/>
    </reaction>
</comment>
<evidence type="ECO:0000256" key="2">
    <source>
        <dbReference type="ARBA" id="ARBA00001946"/>
    </source>
</evidence>
<reference evidence="15 16" key="1">
    <citation type="journal article" date="2016" name="Nat. Commun.">
        <title>Thousands of microbial genomes shed light on interconnected biogeochemical processes in an aquifer system.</title>
        <authorList>
            <person name="Anantharaman K."/>
            <person name="Brown C.T."/>
            <person name="Hug L.A."/>
            <person name="Sharon I."/>
            <person name="Castelle C.J."/>
            <person name="Probst A.J."/>
            <person name="Thomas B.C."/>
            <person name="Singh A."/>
            <person name="Wilkins M.J."/>
            <person name="Karaoz U."/>
            <person name="Brodie E.L."/>
            <person name="Williams K.H."/>
            <person name="Hubbard S.S."/>
            <person name="Banfield J.F."/>
        </authorList>
    </citation>
    <scope>NUCLEOTIDE SEQUENCE [LARGE SCALE GENOMIC DNA]</scope>
</reference>
<comment type="cofactor">
    <cofactor evidence="2">
        <name>Mg(2+)</name>
        <dbReference type="ChEBI" id="CHEBI:18420"/>
    </cofactor>
</comment>
<gene>
    <name evidence="15" type="ORF">A2140_10220</name>
</gene>
<keyword evidence="7 13" id="KW-0547">Nucleotide-binding</keyword>
<comment type="similarity">
    <text evidence="4">Belongs to the D-alanine--D-alanine ligase family.</text>
</comment>
<dbReference type="GO" id="GO:0008716">
    <property type="term" value="F:D-alanine-D-alanine ligase activity"/>
    <property type="evidence" value="ECO:0007669"/>
    <property type="project" value="UniProtKB-EC"/>
</dbReference>
<evidence type="ECO:0000256" key="9">
    <source>
        <dbReference type="ARBA" id="ARBA00022960"/>
    </source>
</evidence>
<evidence type="ECO:0000256" key="7">
    <source>
        <dbReference type="ARBA" id="ARBA00022741"/>
    </source>
</evidence>
<dbReference type="SUPFAM" id="SSF56059">
    <property type="entry name" value="Glutathione synthetase ATP-binding domain-like"/>
    <property type="match status" value="1"/>
</dbReference>
<dbReference type="PROSITE" id="PS00844">
    <property type="entry name" value="DALA_DALA_LIGASE_2"/>
    <property type="match status" value="1"/>
</dbReference>
<keyword evidence="11" id="KW-0961">Cell wall biogenesis/degradation</keyword>
<evidence type="ECO:0000256" key="6">
    <source>
        <dbReference type="ARBA" id="ARBA00022598"/>
    </source>
</evidence>
<dbReference type="InterPro" id="IPR013815">
    <property type="entry name" value="ATP_grasp_subdomain_1"/>
</dbReference>
<dbReference type="InterPro" id="IPR000291">
    <property type="entry name" value="D-Ala_lig_Van_CS"/>
</dbReference>
<dbReference type="GO" id="GO:0008360">
    <property type="term" value="P:regulation of cell shape"/>
    <property type="evidence" value="ECO:0007669"/>
    <property type="project" value="UniProtKB-KW"/>
</dbReference>
<evidence type="ECO:0000256" key="4">
    <source>
        <dbReference type="ARBA" id="ARBA00010871"/>
    </source>
</evidence>
<dbReference type="InterPro" id="IPR011095">
    <property type="entry name" value="Dala_Dala_lig_C"/>
</dbReference>
<keyword evidence="10" id="KW-0573">Peptidoglycan synthesis</keyword>
<feature type="domain" description="ATP-grasp" evidence="14">
    <location>
        <begin position="118"/>
        <end position="330"/>
    </location>
</feature>
<dbReference type="Gene3D" id="3.30.470.20">
    <property type="entry name" value="ATP-grasp fold, B domain"/>
    <property type="match status" value="1"/>
</dbReference>
<proteinExistence type="inferred from homology"/>
<dbReference type="EC" id="6.3.2.4" evidence="5"/>
<dbReference type="PANTHER" id="PTHR23132:SF26">
    <property type="entry name" value="BLR7451 PROTEIN"/>
    <property type="match status" value="1"/>
</dbReference>
<dbReference type="InterPro" id="IPR016185">
    <property type="entry name" value="PreATP-grasp_dom_sf"/>
</dbReference>
<dbReference type="SUPFAM" id="SSF52440">
    <property type="entry name" value="PreATP-grasp domain"/>
    <property type="match status" value="1"/>
</dbReference>
<dbReference type="Gene3D" id="3.30.1490.20">
    <property type="entry name" value="ATP-grasp fold, A domain"/>
    <property type="match status" value="1"/>
</dbReference>
<evidence type="ECO:0000256" key="11">
    <source>
        <dbReference type="ARBA" id="ARBA00023316"/>
    </source>
</evidence>
<dbReference type="GO" id="GO:0005524">
    <property type="term" value="F:ATP binding"/>
    <property type="evidence" value="ECO:0007669"/>
    <property type="project" value="UniProtKB-UniRule"/>
</dbReference>
<dbReference type="GO" id="GO:0071555">
    <property type="term" value="P:cell wall organization"/>
    <property type="evidence" value="ECO:0007669"/>
    <property type="project" value="UniProtKB-KW"/>
</dbReference>
<evidence type="ECO:0000256" key="3">
    <source>
        <dbReference type="ARBA" id="ARBA00003921"/>
    </source>
</evidence>
<dbReference type="EMBL" id="MFSQ01000122">
    <property type="protein sequence ID" value="OGI38470.1"/>
    <property type="molecule type" value="Genomic_DNA"/>
</dbReference>
<dbReference type="PROSITE" id="PS50975">
    <property type="entry name" value="ATP_GRASP"/>
    <property type="match status" value="1"/>
</dbReference>
<evidence type="ECO:0000256" key="12">
    <source>
        <dbReference type="ARBA" id="ARBA00047614"/>
    </source>
</evidence>
<dbReference type="GO" id="GO:0046872">
    <property type="term" value="F:metal ion binding"/>
    <property type="evidence" value="ECO:0007669"/>
    <property type="project" value="InterPro"/>
</dbReference>
<dbReference type="STRING" id="1817756.A2140_10220"/>
<dbReference type="AlphaFoldDB" id="A0A1F6SZW4"/>
<evidence type="ECO:0000313" key="16">
    <source>
        <dbReference type="Proteomes" id="UP000178379"/>
    </source>
</evidence>
<comment type="cofactor">
    <cofactor evidence="1">
        <name>Mn(2+)</name>
        <dbReference type="ChEBI" id="CHEBI:29035"/>
    </cofactor>
</comment>
<dbReference type="Proteomes" id="UP000178379">
    <property type="component" value="Unassembled WGS sequence"/>
</dbReference>
<name>A0A1F6SZW4_9PROT</name>